<dbReference type="Gene3D" id="3.40.50.300">
    <property type="entry name" value="P-loop containing nucleotide triphosphate hydrolases"/>
    <property type="match status" value="2"/>
</dbReference>
<comment type="caution">
    <text evidence="6">The sequence shown here is derived from an EMBL/GenBank/DDBJ whole genome shotgun (WGS) entry which is preliminary data.</text>
</comment>
<dbReference type="EMBL" id="JBBPFD010000003">
    <property type="protein sequence ID" value="KAK7933375.1"/>
    <property type="molecule type" value="Genomic_DNA"/>
</dbReference>
<dbReference type="InterPro" id="IPR027417">
    <property type="entry name" value="P-loop_NTPase"/>
</dbReference>
<dbReference type="InterPro" id="IPR006703">
    <property type="entry name" value="G_AIG1"/>
</dbReference>
<evidence type="ECO:0000313" key="7">
    <source>
        <dbReference type="Proteomes" id="UP001460270"/>
    </source>
</evidence>
<evidence type="ECO:0000256" key="4">
    <source>
        <dbReference type="SAM" id="MobiDB-lite"/>
    </source>
</evidence>
<evidence type="ECO:0000259" key="5">
    <source>
        <dbReference type="PROSITE" id="PS51720"/>
    </source>
</evidence>
<sequence>MNSYLQSPEDFTEQHKTRLESVLESFSEQAFDQSLVLMSTPREERELDFMDTYMQWWMNPTQVTSLRPHRRPRLIGPTAGHASSAPPQATPHRPHRRPRLIGPPQATPPRLTTSASLKLLQLMPVVPASTQFQLSPLKASPAHANQDRTHIHRSSSYEFLPPVMSELRLVLLGNSRSLKVSVGNLLLEKTEFSLDSPDNICAKGCGRFKDKSLTVIYSPDQMLTASLQDVNQFIQEIKTLSAPGPHVFLLVLQPEDFTEQHKTRLESVLESFSEQAFDRSLVLMSTPREERELDFMDTYMQWWMKTEEEPSLNLVLFGRTGAGKTSVAESILGRAQPPAASSPGQCVKLQGEVCGRWVSLVELPALSGKPLETVMQQCLSCISLCGPEGVHAFILVLPLSSLTDEDKAELKIIQDTLGSQVHPFTMILITVDSNSTDPDVIQSVKEDTDIQELSQSCGGGSLIFNLRDQQPVSELLESVETLRDKNEPRMDRSLCT</sequence>
<evidence type="ECO:0000313" key="6">
    <source>
        <dbReference type="EMBL" id="KAK7933375.1"/>
    </source>
</evidence>
<evidence type="ECO:0000256" key="1">
    <source>
        <dbReference type="ARBA" id="ARBA00008535"/>
    </source>
</evidence>
<dbReference type="InterPro" id="IPR045058">
    <property type="entry name" value="GIMA/IAN/Toc"/>
</dbReference>
<keyword evidence="2" id="KW-0547">Nucleotide-binding</keyword>
<dbReference type="SUPFAM" id="SSF52540">
    <property type="entry name" value="P-loop containing nucleoside triphosphate hydrolases"/>
    <property type="match status" value="1"/>
</dbReference>
<gene>
    <name evidence="6" type="ORF">WMY93_004271</name>
</gene>
<reference evidence="7" key="1">
    <citation type="submission" date="2024-04" db="EMBL/GenBank/DDBJ databases">
        <title>Salinicola lusitanus LLJ914,a marine bacterium isolated from the Okinawa Trough.</title>
        <authorList>
            <person name="Li J."/>
        </authorList>
    </citation>
    <scope>NUCLEOTIDE SEQUENCE [LARGE SCALE GENOMIC DNA]</scope>
</reference>
<dbReference type="PANTHER" id="PTHR10903">
    <property type="entry name" value="GTPASE, IMAP FAMILY MEMBER-RELATED"/>
    <property type="match status" value="1"/>
</dbReference>
<organism evidence="6 7">
    <name type="scientific">Mugilogobius chulae</name>
    <name type="common">yellowstripe goby</name>
    <dbReference type="NCBI Taxonomy" id="88201"/>
    <lineage>
        <taxon>Eukaryota</taxon>
        <taxon>Metazoa</taxon>
        <taxon>Chordata</taxon>
        <taxon>Craniata</taxon>
        <taxon>Vertebrata</taxon>
        <taxon>Euteleostomi</taxon>
        <taxon>Actinopterygii</taxon>
        <taxon>Neopterygii</taxon>
        <taxon>Teleostei</taxon>
        <taxon>Neoteleostei</taxon>
        <taxon>Acanthomorphata</taxon>
        <taxon>Gobiaria</taxon>
        <taxon>Gobiiformes</taxon>
        <taxon>Gobioidei</taxon>
        <taxon>Gobiidae</taxon>
        <taxon>Gobionellinae</taxon>
        <taxon>Mugilogobius</taxon>
    </lineage>
</organism>
<dbReference type="PANTHER" id="PTHR10903:SF188">
    <property type="entry name" value="GTPASE IMAP FAMILY MEMBER 2-LIKE-RELATED"/>
    <property type="match status" value="1"/>
</dbReference>
<keyword evidence="3" id="KW-0342">GTP-binding</keyword>
<feature type="domain" description="AIG1-type G" evidence="5">
    <location>
        <begin position="309"/>
        <end position="496"/>
    </location>
</feature>
<keyword evidence="7" id="KW-1185">Reference proteome</keyword>
<evidence type="ECO:0000256" key="2">
    <source>
        <dbReference type="ARBA" id="ARBA00022741"/>
    </source>
</evidence>
<protein>
    <recommendedName>
        <fullName evidence="5">AIG1-type G domain-containing protein</fullName>
    </recommendedName>
</protein>
<dbReference type="PROSITE" id="PS51720">
    <property type="entry name" value="G_AIG1"/>
    <property type="match status" value="1"/>
</dbReference>
<comment type="similarity">
    <text evidence="1">Belongs to the TRAFAC class TrmE-Era-EngA-EngB-Septin-like GTPase superfamily. AIG1/Toc34/Toc159-like paraseptin GTPase family. IAN subfamily.</text>
</comment>
<dbReference type="Proteomes" id="UP001460270">
    <property type="component" value="Unassembled WGS sequence"/>
</dbReference>
<name>A0AAW0PUG9_9GOBI</name>
<dbReference type="GO" id="GO:0005525">
    <property type="term" value="F:GTP binding"/>
    <property type="evidence" value="ECO:0007669"/>
    <property type="project" value="UniProtKB-KW"/>
</dbReference>
<dbReference type="AlphaFoldDB" id="A0AAW0PUG9"/>
<proteinExistence type="inferred from homology"/>
<feature type="region of interest" description="Disordered" evidence="4">
    <location>
        <begin position="67"/>
        <end position="110"/>
    </location>
</feature>
<evidence type="ECO:0000256" key="3">
    <source>
        <dbReference type="ARBA" id="ARBA00023134"/>
    </source>
</evidence>
<accession>A0AAW0PUG9</accession>
<dbReference type="Pfam" id="PF04548">
    <property type="entry name" value="AIG1"/>
    <property type="match status" value="2"/>
</dbReference>